<keyword evidence="3" id="KW-0732">Signal</keyword>
<accession>A0ABS3JQ84</accession>
<name>A0ABS3JQ84_9BACT</name>
<protein>
    <submittedName>
        <fullName evidence="8">RagB/SusD family nutrient uptake outer membrane protein</fullName>
    </submittedName>
</protein>
<keyword evidence="9" id="KW-1185">Reference proteome</keyword>
<dbReference type="InterPro" id="IPR033985">
    <property type="entry name" value="SusD-like_N"/>
</dbReference>
<organism evidence="8 9">
    <name type="scientific">Fibrella forsythiae</name>
    <dbReference type="NCBI Taxonomy" id="2817061"/>
    <lineage>
        <taxon>Bacteria</taxon>
        <taxon>Pseudomonadati</taxon>
        <taxon>Bacteroidota</taxon>
        <taxon>Cytophagia</taxon>
        <taxon>Cytophagales</taxon>
        <taxon>Spirosomataceae</taxon>
        <taxon>Fibrella</taxon>
    </lineage>
</organism>
<comment type="subcellular location">
    <subcellularLocation>
        <location evidence="1">Cell outer membrane</location>
    </subcellularLocation>
</comment>
<evidence type="ECO:0000256" key="5">
    <source>
        <dbReference type="ARBA" id="ARBA00023237"/>
    </source>
</evidence>
<feature type="domain" description="SusD-like N-terminal" evidence="7">
    <location>
        <begin position="46"/>
        <end position="229"/>
    </location>
</feature>
<gene>
    <name evidence="8" type="ORF">J2I46_26530</name>
</gene>
<keyword evidence="4" id="KW-0472">Membrane</keyword>
<keyword evidence="5" id="KW-0998">Cell outer membrane</keyword>
<dbReference type="InterPro" id="IPR012944">
    <property type="entry name" value="SusD_RagB_dom"/>
</dbReference>
<dbReference type="Gene3D" id="1.25.40.390">
    <property type="match status" value="1"/>
</dbReference>
<proteinExistence type="inferred from homology"/>
<dbReference type="Pfam" id="PF14322">
    <property type="entry name" value="SusD-like_3"/>
    <property type="match status" value="1"/>
</dbReference>
<dbReference type="Pfam" id="PF07980">
    <property type="entry name" value="SusD_RagB"/>
    <property type="match status" value="1"/>
</dbReference>
<evidence type="ECO:0000259" key="6">
    <source>
        <dbReference type="Pfam" id="PF07980"/>
    </source>
</evidence>
<evidence type="ECO:0000256" key="4">
    <source>
        <dbReference type="ARBA" id="ARBA00023136"/>
    </source>
</evidence>
<dbReference type="EMBL" id="JAFMYW010000010">
    <property type="protein sequence ID" value="MBO0952166.1"/>
    <property type="molecule type" value="Genomic_DNA"/>
</dbReference>
<comment type="similarity">
    <text evidence="2">Belongs to the SusD family.</text>
</comment>
<dbReference type="SUPFAM" id="SSF48452">
    <property type="entry name" value="TPR-like"/>
    <property type="match status" value="1"/>
</dbReference>
<dbReference type="Proteomes" id="UP000664628">
    <property type="component" value="Unassembled WGS sequence"/>
</dbReference>
<dbReference type="RefSeq" id="WP_207332119.1">
    <property type="nucleotide sequence ID" value="NZ_JAFMYW010000010.1"/>
</dbReference>
<dbReference type="InterPro" id="IPR011990">
    <property type="entry name" value="TPR-like_helical_dom_sf"/>
</dbReference>
<evidence type="ECO:0000256" key="2">
    <source>
        <dbReference type="ARBA" id="ARBA00006275"/>
    </source>
</evidence>
<evidence type="ECO:0000259" key="7">
    <source>
        <dbReference type="Pfam" id="PF14322"/>
    </source>
</evidence>
<feature type="domain" description="RagB/SusD" evidence="6">
    <location>
        <begin position="284"/>
        <end position="564"/>
    </location>
</feature>
<comment type="caution">
    <text evidence="8">The sequence shown here is derived from an EMBL/GenBank/DDBJ whole genome shotgun (WGS) entry which is preliminary data.</text>
</comment>
<evidence type="ECO:0000313" key="8">
    <source>
        <dbReference type="EMBL" id="MBO0952166.1"/>
    </source>
</evidence>
<sequence length="578" mass="64234">MLQHTLKKFGGIALVGTLLTTILTQCKPSLEIEPRDQISDASLFASTTNADLFLNDVYNQLPDVNNETLNLDQAADNSYVGAEWMWGRTAIYNGSLSASDVPGGPGDNGGSWTWGTTYSRIRKANLFIQKVGASGLPADYKKSRIAEARFLRAFFYHYLWQAYGGVPIITVPLNNLSQGDSINRPRATAADTYKFIADELTAIAGDLPLKVSGNDLGRPTKGAALTLRAWVDLYHASPLRNSTSSVDRWAKAAASAKEVMSLGVYGLFPDYEKLFYVENKNNVEVIFDRQYKSIVKGHQREGREGPAYVNGIQQSWGNLAPTQELVDDYAMDNGKAITEAGSGYNAQDPYKKREKRFYQSIIYDGSVWQGDTMRMRRGINALNEIDLGSASDVSNTGYYGRKTLDERISGQTSLAQSPGGNSYIYFRYADVLLMYAEAQNEAAGPDASVLAAVDAVRSRSSLPTITATYGTVTKDKMREIIRRERRIELAFEDKRWWDVLRWKIANGTNGVLNKQASGMVIERKNGVWTYTPTRIVSKTFLDRMYVFPIPQYVLDQNPMIRAQNGGPDGWVNGQNPGY</sequence>
<evidence type="ECO:0000256" key="3">
    <source>
        <dbReference type="ARBA" id="ARBA00022729"/>
    </source>
</evidence>
<evidence type="ECO:0000313" key="9">
    <source>
        <dbReference type="Proteomes" id="UP000664628"/>
    </source>
</evidence>
<evidence type="ECO:0000256" key="1">
    <source>
        <dbReference type="ARBA" id="ARBA00004442"/>
    </source>
</evidence>
<reference evidence="8 9" key="1">
    <citation type="submission" date="2021-03" db="EMBL/GenBank/DDBJ databases">
        <title>Fibrella sp. HMF5405 genome sequencing and assembly.</title>
        <authorList>
            <person name="Kang H."/>
            <person name="Kim H."/>
            <person name="Bae S."/>
            <person name="Joh K."/>
        </authorList>
    </citation>
    <scope>NUCLEOTIDE SEQUENCE [LARGE SCALE GENOMIC DNA]</scope>
    <source>
        <strain evidence="8 9">HMF5405</strain>
    </source>
</reference>